<organism evidence="2">
    <name type="scientific">Drosophila melanogaster</name>
    <name type="common">Fruit fly</name>
    <dbReference type="NCBI Taxonomy" id="7227"/>
    <lineage>
        <taxon>Eukaryota</taxon>
        <taxon>Metazoa</taxon>
        <taxon>Ecdysozoa</taxon>
        <taxon>Arthropoda</taxon>
        <taxon>Hexapoda</taxon>
        <taxon>Insecta</taxon>
        <taxon>Pterygota</taxon>
        <taxon>Neoptera</taxon>
        <taxon>Endopterygota</taxon>
        <taxon>Diptera</taxon>
        <taxon>Brachycera</taxon>
        <taxon>Muscomorpha</taxon>
        <taxon>Ephydroidea</taxon>
        <taxon>Drosophilidae</taxon>
        <taxon>Drosophila</taxon>
        <taxon>Sophophora</taxon>
    </lineage>
</organism>
<dbReference type="EMBL" id="BT100008">
    <property type="protein sequence ID" value="ACX54892.1"/>
    <property type="molecule type" value="mRNA"/>
</dbReference>
<keyword evidence="1" id="KW-0812">Transmembrane</keyword>
<keyword evidence="1" id="KW-1133">Transmembrane helix</keyword>
<protein>
    <submittedName>
        <fullName evidence="2">MIP06936p</fullName>
    </submittedName>
</protein>
<dbReference type="AlphaFoldDB" id="C9QPC6"/>
<evidence type="ECO:0000313" key="2">
    <source>
        <dbReference type="EMBL" id="ACX54892.1"/>
    </source>
</evidence>
<accession>C9QPC6</accession>
<feature type="transmembrane region" description="Helical" evidence="1">
    <location>
        <begin position="72"/>
        <end position="98"/>
    </location>
</feature>
<proteinExistence type="evidence at transcript level"/>
<name>C9QPC6_DROME</name>
<sequence length="109" mass="12039">NSGLLQTIGVLVHTYICAHIAVTFAASSARTTLFSSSSCFFPPLFLWHPNSWTGNSHRYTLSSGESRSITRVVCVCTSVCCISYFVFVFCICGIRLYIGVFMLGQHNQT</sequence>
<evidence type="ECO:0000256" key="1">
    <source>
        <dbReference type="SAM" id="Phobius"/>
    </source>
</evidence>
<reference evidence="2" key="1">
    <citation type="submission" date="2009-10" db="EMBL/GenBank/DDBJ databases">
        <authorList>
            <person name="Carlson J."/>
            <person name="Booth B."/>
            <person name="Frise E."/>
            <person name="Sandler J."/>
            <person name="Wan K."/>
            <person name="Yu C."/>
            <person name="Celniker S."/>
        </authorList>
    </citation>
    <scope>NUCLEOTIDE SEQUENCE</scope>
</reference>
<feature type="non-terminal residue" evidence="2">
    <location>
        <position position="1"/>
    </location>
</feature>
<keyword evidence="1" id="KW-0472">Membrane</keyword>